<protein>
    <submittedName>
        <fullName evidence="5">Ankyrin repeats (3 copies)</fullName>
    </submittedName>
</protein>
<keyword evidence="4" id="KW-0812">Transmembrane</keyword>
<evidence type="ECO:0000313" key="6">
    <source>
        <dbReference type="Proteomes" id="UP000318288"/>
    </source>
</evidence>
<dbReference type="AlphaFoldDB" id="A0A5C6FA49"/>
<feature type="repeat" description="ANK" evidence="3">
    <location>
        <begin position="147"/>
        <end position="179"/>
    </location>
</feature>
<keyword evidence="4" id="KW-1133">Transmembrane helix</keyword>
<dbReference type="InterPro" id="IPR002110">
    <property type="entry name" value="Ankyrin_rpt"/>
</dbReference>
<organism evidence="5 6">
    <name type="scientific">Rubripirellula tenax</name>
    <dbReference type="NCBI Taxonomy" id="2528015"/>
    <lineage>
        <taxon>Bacteria</taxon>
        <taxon>Pseudomonadati</taxon>
        <taxon>Planctomycetota</taxon>
        <taxon>Planctomycetia</taxon>
        <taxon>Pirellulales</taxon>
        <taxon>Pirellulaceae</taxon>
        <taxon>Rubripirellula</taxon>
    </lineage>
</organism>
<dbReference type="OrthoDB" id="260625at2"/>
<dbReference type="PROSITE" id="PS50297">
    <property type="entry name" value="ANK_REP_REGION"/>
    <property type="match status" value="4"/>
</dbReference>
<feature type="transmembrane region" description="Helical" evidence="4">
    <location>
        <begin position="74"/>
        <end position="94"/>
    </location>
</feature>
<dbReference type="Proteomes" id="UP000318288">
    <property type="component" value="Unassembled WGS sequence"/>
</dbReference>
<dbReference type="PANTHER" id="PTHR24171">
    <property type="entry name" value="ANKYRIN REPEAT DOMAIN-CONTAINING PROTEIN 39-RELATED"/>
    <property type="match status" value="1"/>
</dbReference>
<dbReference type="SMART" id="SM00248">
    <property type="entry name" value="ANK"/>
    <property type="match status" value="5"/>
</dbReference>
<feature type="repeat" description="ANK" evidence="3">
    <location>
        <begin position="337"/>
        <end position="369"/>
    </location>
</feature>
<gene>
    <name evidence="5" type="ORF">Poly51_23700</name>
</gene>
<dbReference type="SUPFAM" id="SSF48403">
    <property type="entry name" value="Ankyrin repeat"/>
    <property type="match status" value="1"/>
</dbReference>
<feature type="repeat" description="ANK" evidence="3">
    <location>
        <begin position="304"/>
        <end position="336"/>
    </location>
</feature>
<accession>A0A5C6FA49</accession>
<dbReference type="PROSITE" id="PS50088">
    <property type="entry name" value="ANK_REPEAT"/>
    <property type="match status" value="4"/>
</dbReference>
<keyword evidence="4" id="KW-0472">Membrane</keyword>
<name>A0A5C6FA49_9BACT</name>
<dbReference type="PANTHER" id="PTHR24171:SF9">
    <property type="entry name" value="ANKYRIN REPEAT DOMAIN-CONTAINING PROTEIN 39"/>
    <property type="match status" value="1"/>
</dbReference>
<keyword evidence="1" id="KW-0677">Repeat</keyword>
<feature type="repeat" description="ANK" evidence="3">
    <location>
        <begin position="180"/>
        <end position="212"/>
    </location>
</feature>
<keyword evidence="2 3" id="KW-0040">ANK repeat</keyword>
<comment type="caution">
    <text evidence="5">The sequence shown here is derived from an EMBL/GenBank/DDBJ whole genome shotgun (WGS) entry which is preliminary data.</text>
</comment>
<evidence type="ECO:0000256" key="2">
    <source>
        <dbReference type="ARBA" id="ARBA00023043"/>
    </source>
</evidence>
<evidence type="ECO:0000256" key="1">
    <source>
        <dbReference type="ARBA" id="ARBA00022737"/>
    </source>
</evidence>
<evidence type="ECO:0000256" key="4">
    <source>
        <dbReference type="SAM" id="Phobius"/>
    </source>
</evidence>
<dbReference type="Gene3D" id="1.25.40.20">
    <property type="entry name" value="Ankyrin repeat-containing domain"/>
    <property type="match status" value="3"/>
</dbReference>
<dbReference type="InterPro" id="IPR036770">
    <property type="entry name" value="Ankyrin_rpt-contain_sf"/>
</dbReference>
<dbReference type="Pfam" id="PF12796">
    <property type="entry name" value="Ank_2"/>
    <property type="match status" value="2"/>
</dbReference>
<evidence type="ECO:0000313" key="5">
    <source>
        <dbReference type="EMBL" id="TWU56459.1"/>
    </source>
</evidence>
<dbReference type="PRINTS" id="PR01415">
    <property type="entry name" value="ANKYRIN"/>
</dbReference>
<dbReference type="EMBL" id="SJPW01000003">
    <property type="protein sequence ID" value="TWU56459.1"/>
    <property type="molecule type" value="Genomic_DNA"/>
</dbReference>
<evidence type="ECO:0000256" key="3">
    <source>
        <dbReference type="PROSITE-ProRule" id="PRU00023"/>
    </source>
</evidence>
<reference evidence="5 6" key="1">
    <citation type="submission" date="2019-02" db="EMBL/GenBank/DDBJ databases">
        <title>Deep-cultivation of Planctomycetes and their phenomic and genomic characterization uncovers novel biology.</title>
        <authorList>
            <person name="Wiegand S."/>
            <person name="Jogler M."/>
            <person name="Boedeker C."/>
            <person name="Pinto D."/>
            <person name="Vollmers J."/>
            <person name="Rivas-Marin E."/>
            <person name="Kohn T."/>
            <person name="Peeters S.H."/>
            <person name="Heuer A."/>
            <person name="Rast P."/>
            <person name="Oberbeckmann S."/>
            <person name="Bunk B."/>
            <person name="Jeske O."/>
            <person name="Meyerdierks A."/>
            <person name="Storesund J.E."/>
            <person name="Kallscheuer N."/>
            <person name="Luecker S."/>
            <person name="Lage O.M."/>
            <person name="Pohl T."/>
            <person name="Merkel B.J."/>
            <person name="Hornburger P."/>
            <person name="Mueller R.-W."/>
            <person name="Bruemmer F."/>
            <person name="Labrenz M."/>
            <person name="Spormann A.M."/>
            <person name="Op Den Camp H."/>
            <person name="Overmann J."/>
            <person name="Amann R."/>
            <person name="Jetten M.S.M."/>
            <person name="Mascher T."/>
            <person name="Medema M.H."/>
            <person name="Devos D.P."/>
            <person name="Kaster A.-K."/>
            <person name="Ovreas L."/>
            <person name="Rohde M."/>
            <person name="Galperin M.Y."/>
            <person name="Jogler C."/>
        </authorList>
    </citation>
    <scope>NUCLEOTIDE SEQUENCE [LARGE SCALE GENOMIC DNA]</scope>
    <source>
        <strain evidence="5 6">Poly51</strain>
    </source>
</reference>
<sequence length="431" mass="46554">MQSNELIQRYLVGDCTEQEVAELESRLRADEKLQDRFLQEAEFDAHLRQEAQLGGVDAAVVLHAKKKTQAIWKWVSGVSTLAATILLAILLMNFPPQRSVMASPSLGKVAVGLPLEDSIWLAAATGNMDMLADELRDGVSVDAKLADELTPLHVASLFGQANATEVLLKEGADRSIANSEGNTPLHMASFLGHTAIVDQLLDAGADPILRNNLGYNAVDLAASPWNAEQQEYLSALADRLQTDFDLERIRRERHSILKLLIGATSTDEATAPDVGIFDAVLVGSLRAVQQHIAAGTDLNQKETYDSTPLILATIFGKTEIAKTLVNAGVDLNLQNKSGGTALHQACFFCRPDILELLLTAGADPTKTNAVLTKDYFTVNEDEIKSIESVLTIVGGDVTYATGDYADLSPEIPPVSPKWSPAAHFGGFQNER</sequence>
<keyword evidence="6" id="KW-1185">Reference proteome</keyword>
<proteinExistence type="predicted"/>